<dbReference type="Proteomes" id="UP001155059">
    <property type="component" value="Unassembled WGS sequence"/>
</dbReference>
<evidence type="ECO:0000313" key="1">
    <source>
        <dbReference type="EMBL" id="MCK9800645.1"/>
    </source>
</evidence>
<sequence>MEAKEIKEIDLKHVSIAAQALITHIESILPTIPSDRVRQLVAMKLGDAISQGGNEAMLRQILLLAVTAIESSELIEHKMTTGDLEYNPFTGEILSEINVLPAVVAVIKVQKEVLKSKAPKSTPSEQKPPSSAV</sequence>
<protein>
    <submittedName>
        <fullName evidence="1">Uncharacterized protein</fullName>
    </submittedName>
</protein>
<dbReference type="AlphaFoldDB" id="A0A9X2C8C5"/>
<dbReference type="EMBL" id="JALQCW010000068">
    <property type="protein sequence ID" value="MCK9800645.1"/>
    <property type="molecule type" value="Genomic_DNA"/>
</dbReference>
<comment type="caution">
    <text evidence="1">The sequence shown here is derived from an EMBL/GenBank/DDBJ whole genome shotgun (WGS) entry which is preliminary data.</text>
</comment>
<dbReference type="RefSeq" id="WP_268266387.1">
    <property type="nucleotide sequence ID" value="NZ_JALQCW010000068.1"/>
</dbReference>
<reference evidence="1 2" key="2">
    <citation type="journal article" date="2023" name="Plant Pathol.">
        <title>Dismantling and reorganizing Pseudomonas marginalis sensu#lato.</title>
        <authorList>
            <person name="Sawada H."/>
            <person name="Fujikawa T."/>
            <person name="Satou M."/>
        </authorList>
    </citation>
    <scope>NUCLEOTIDE SEQUENCE [LARGE SCALE GENOMIC DNA]</scope>
    <source>
        <strain evidence="1 2">MAFF 302030</strain>
    </source>
</reference>
<evidence type="ECO:0000313" key="2">
    <source>
        <dbReference type="Proteomes" id="UP001155059"/>
    </source>
</evidence>
<name>A0A9X2C8C5_9PSED</name>
<organism evidence="1 2">
    <name type="scientific">Pseudomonas morbosilactucae</name>
    <dbReference type="NCBI Taxonomy" id="2938197"/>
    <lineage>
        <taxon>Bacteria</taxon>
        <taxon>Pseudomonadati</taxon>
        <taxon>Pseudomonadota</taxon>
        <taxon>Gammaproteobacteria</taxon>
        <taxon>Pseudomonadales</taxon>
        <taxon>Pseudomonadaceae</taxon>
        <taxon>Pseudomonas</taxon>
    </lineage>
</organism>
<gene>
    <name evidence="1" type="ORF">M1B34_23915</name>
</gene>
<reference evidence="1 2" key="1">
    <citation type="journal article" date="2022" name="Int. J. Syst. Evol. Microbiol.">
        <title>Pseudomonas aegrilactucae sp. nov. and Pseudomonas morbosilactucae sp. nov., pathogens causing bacterial rot of lettuce in Japan.</title>
        <authorList>
            <person name="Sawada H."/>
            <person name="Fujikawa T."/>
            <person name="Satou M."/>
        </authorList>
    </citation>
    <scope>NUCLEOTIDE SEQUENCE [LARGE SCALE GENOMIC DNA]</scope>
    <source>
        <strain evidence="1 2">MAFF 302030</strain>
    </source>
</reference>
<accession>A0A9X2C8C5</accession>
<proteinExistence type="predicted"/>